<dbReference type="Proteomes" id="UP000309561">
    <property type="component" value="Unassembled WGS sequence"/>
</dbReference>
<dbReference type="AlphaFoldDB" id="A0A4U2Z5A2"/>
<keyword evidence="1" id="KW-1133">Transmembrane helix</keyword>
<name>A0A4U2Z5A2_9BACT</name>
<dbReference type="RefSeq" id="WP_137014631.1">
    <property type="nucleotide sequence ID" value="NZ_SZPX01000007.1"/>
</dbReference>
<evidence type="ECO:0000313" key="3">
    <source>
        <dbReference type="Proteomes" id="UP000309561"/>
    </source>
</evidence>
<dbReference type="OrthoDB" id="5335005at2"/>
<evidence type="ECO:0000313" key="2">
    <source>
        <dbReference type="EMBL" id="TKI68630.1"/>
    </source>
</evidence>
<proteinExistence type="predicted"/>
<organism evidence="2 3">
    <name type="scientific">Sulfurimonas crateris</name>
    <dbReference type="NCBI Taxonomy" id="2574727"/>
    <lineage>
        <taxon>Bacteria</taxon>
        <taxon>Pseudomonadati</taxon>
        <taxon>Campylobacterota</taxon>
        <taxon>Epsilonproteobacteria</taxon>
        <taxon>Campylobacterales</taxon>
        <taxon>Sulfurimonadaceae</taxon>
        <taxon>Sulfurimonas</taxon>
    </lineage>
</organism>
<feature type="transmembrane region" description="Helical" evidence="1">
    <location>
        <begin position="6"/>
        <end position="24"/>
    </location>
</feature>
<keyword evidence="1" id="KW-0812">Transmembrane</keyword>
<comment type="caution">
    <text evidence="2">The sequence shown here is derived from an EMBL/GenBank/DDBJ whole genome shotgun (WGS) entry which is preliminary data.</text>
</comment>
<keyword evidence="3" id="KW-1185">Reference proteome</keyword>
<evidence type="ECO:0000256" key="1">
    <source>
        <dbReference type="SAM" id="Phobius"/>
    </source>
</evidence>
<accession>A0A4U2Z5A2</accession>
<feature type="transmembrane region" description="Helical" evidence="1">
    <location>
        <begin position="44"/>
        <end position="62"/>
    </location>
</feature>
<reference evidence="2 3" key="1">
    <citation type="submission" date="2019-04" db="EMBL/GenBank/DDBJ databases">
        <title>Sulfurimonas crateris sp. nov. a facultative anaerobic sulfur-oxidizing chemolithautotrophic bacterium isolated from a terrestrial mud vulcano.</title>
        <authorList>
            <person name="Ratnikova N.M."/>
            <person name="Slobodkin A.I."/>
            <person name="Merkel A.Y."/>
            <person name="Novikov A."/>
            <person name="Bonch-Osmolovskaya E.A."/>
            <person name="Slobodkina G.B."/>
        </authorList>
    </citation>
    <scope>NUCLEOTIDE SEQUENCE [LARGE SCALE GENOMIC DNA]</scope>
    <source>
        <strain evidence="2 3">SN118</strain>
    </source>
</reference>
<gene>
    <name evidence="2" type="ORF">FCU45_09395</name>
</gene>
<dbReference type="EMBL" id="SZPX01000007">
    <property type="protein sequence ID" value="TKI68630.1"/>
    <property type="molecule type" value="Genomic_DNA"/>
</dbReference>
<protein>
    <submittedName>
        <fullName evidence="2">Uncharacterized protein</fullName>
    </submittedName>
</protein>
<sequence>MLQDIVLILVMSVPMLMFSVYPGIKLGDYLQEKYDLQEKQKRIVSVATTLIFAVTLSSLLHFM</sequence>
<keyword evidence="1" id="KW-0472">Membrane</keyword>